<evidence type="ECO:0000313" key="1">
    <source>
        <dbReference type="EMBL" id="RON17749.1"/>
    </source>
</evidence>
<gene>
    <name evidence="1" type="ORF">BK662_06145</name>
</gene>
<accession>A0A423HX17</accession>
<evidence type="ECO:0000313" key="2">
    <source>
        <dbReference type="Proteomes" id="UP000284002"/>
    </source>
</evidence>
<dbReference type="EMBL" id="MOBM01000009">
    <property type="protein sequence ID" value="RON17749.1"/>
    <property type="molecule type" value="Genomic_DNA"/>
</dbReference>
<organism evidence="1 2">
    <name type="scientific">Pseudomonas frederiksbergensis</name>
    <dbReference type="NCBI Taxonomy" id="104087"/>
    <lineage>
        <taxon>Bacteria</taxon>
        <taxon>Pseudomonadati</taxon>
        <taxon>Pseudomonadota</taxon>
        <taxon>Gammaproteobacteria</taxon>
        <taxon>Pseudomonadales</taxon>
        <taxon>Pseudomonadaceae</taxon>
        <taxon>Pseudomonas</taxon>
    </lineage>
</organism>
<reference evidence="1 2" key="1">
    <citation type="submission" date="2016-10" db="EMBL/GenBank/DDBJ databases">
        <title>Comparative genome analysis of multiple Pseudomonas spp. focuses on biocontrol and plant growth promoting traits.</title>
        <authorList>
            <person name="Tao X.-Y."/>
            <person name="Taylor C.G."/>
        </authorList>
    </citation>
    <scope>NUCLEOTIDE SEQUENCE [LARGE SCALE GENOMIC DNA]</scope>
    <source>
        <strain evidence="1 2">36C6</strain>
    </source>
</reference>
<name>A0A423HX17_9PSED</name>
<dbReference type="Proteomes" id="UP000284002">
    <property type="component" value="Unassembled WGS sequence"/>
</dbReference>
<protein>
    <submittedName>
        <fullName evidence="1">Uncharacterized protein</fullName>
    </submittedName>
</protein>
<comment type="caution">
    <text evidence="1">The sequence shown here is derived from an EMBL/GenBank/DDBJ whole genome shotgun (WGS) entry which is preliminary data.</text>
</comment>
<sequence>MNAFTLEAELEKRWLAEQAFQIEIRVFANQLDLDRIQGADGFSAFKGQHFEIVADRWDQQREVSSIGRGTYAYPFAFP</sequence>
<dbReference type="AlphaFoldDB" id="A0A423HX17"/>
<proteinExistence type="predicted"/>